<reference evidence="1" key="1">
    <citation type="thesis" date="2021" institute="BYU ScholarsArchive" country="Provo, UT, USA">
        <title>Applications of and Algorithms for Genome Assembly and Genomic Analyses with an Emphasis on Marine Teleosts.</title>
        <authorList>
            <person name="Pickett B.D."/>
        </authorList>
    </citation>
    <scope>NUCLEOTIDE SEQUENCE</scope>
    <source>
        <strain evidence="1">HI-2016</strain>
    </source>
</reference>
<organism evidence="1 2">
    <name type="scientific">Albula glossodonta</name>
    <name type="common">roundjaw bonefish</name>
    <dbReference type="NCBI Taxonomy" id="121402"/>
    <lineage>
        <taxon>Eukaryota</taxon>
        <taxon>Metazoa</taxon>
        <taxon>Chordata</taxon>
        <taxon>Craniata</taxon>
        <taxon>Vertebrata</taxon>
        <taxon>Euteleostomi</taxon>
        <taxon>Actinopterygii</taxon>
        <taxon>Neopterygii</taxon>
        <taxon>Teleostei</taxon>
        <taxon>Albuliformes</taxon>
        <taxon>Albulidae</taxon>
        <taxon>Albula</taxon>
    </lineage>
</organism>
<dbReference type="Proteomes" id="UP000824540">
    <property type="component" value="Unassembled WGS sequence"/>
</dbReference>
<keyword evidence="2" id="KW-1185">Reference proteome</keyword>
<evidence type="ECO:0000313" key="2">
    <source>
        <dbReference type="Proteomes" id="UP000824540"/>
    </source>
</evidence>
<protein>
    <submittedName>
        <fullName evidence="1">Uncharacterized protein</fullName>
    </submittedName>
</protein>
<name>A0A8T2NY85_9TELE</name>
<proteinExistence type="predicted"/>
<sequence length="105" mass="11746">MQIWVGDQRIVEPTYLWSEVSSGGSRQLIETDLPFIVPLGGGQQRGERYVEMIRRERWVLKGCPASVTQLSALSARPHSMDAEGLCETAETAEMRPTAKVLRLCN</sequence>
<comment type="caution">
    <text evidence="1">The sequence shown here is derived from an EMBL/GenBank/DDBJ whole genome shotgun (WGS) entry which is preliminary data.</text>
</comment>
<dbReference type="AlphaFoldDB" id="A0A8T2NY85"/>
<gene>
    <name evidence="1" type="ORF">JZ751_016400</name>
</gene>
<evidence type="ECO:0000313" key="1">
    <source>
        <dbReference type="EMBL" id="KAG9342398.1"/>
    </source>
</evidence>
<accession>A0A8T2NY85</accession>
<dbReference type="EMBL" id="JAFBMS010000028">
    <property type="protein sequence ID" value="KAG9342398.1"/>
    <property type="molecule type" value="Genomic_DNA"/>
</dbReference>